<dbReference type="AlphaFoldDB" id="A0AAJ2HH99"/>
<organism evidence="2 3">
    <name type="scientific">Microbacterium aurantiacum</name>
    <dbReference type="NCBI Taxonomy" id="162393"/>
    <lineage>
        <taxon>Bacteria</taxon>
        <taxon>Bacillati</taxon>
        <taxon>Actinomycetota</taxon>
        <taxon>Actinomycetes</taxon>
        <taxon>Micrococcales</taxon>
        <taxon>Microbacteriaceae</taxon>
        <taxon>Microbacterium</taxon>
    </lineage>
</organism>
<feature type="region of interest" description="Disordered" evidence="1">
    <location>
        <begin position="141"/>
        <end position="162"/>
    </location>
</feature>
<evidence type="ECO:0000313" key="2">
    <source>
        <dbReference type="EMBL" id="MDS0244445.1"/>
    </source>
</evidence>
<proteinExistence type="predicted"/>
<accession>A0AAJ2HH99</accession>
<gene>
    <name evidence="2" type="ORF">KZC50_02330</name>
</gene>
<dbReference type="Proteomes" id="UP001183582">
    <property type="component" value="Unassembled WGS sequence"/>
</dbReference>
<protein>
    <submittedName>
        <fullName evidence="2">Uncharacterized protein</fullName>
    </submittedName>
</protein>
<comment type="caution">
    <text evidence="2">The sequence shown here is derived from an EMBL/GenBank/DDBJ whole genome shotgun (WGS) entry which is preliminary data.</text>
</comment>
<evidence type="ECO:0000256" key="1">
    <source>
        <dbReference type="SAM" id="MobiDB-lite"/>
    </source>
</evidence>
<dbReference type="EMBL" id="JAHWXH010000001">
    <property type="protein sequence ID" value="MDS0244445.1"/>
    <property type="molecule type" value="Genomic_DNA"/>
</dbReference>
<evidence type="ECO:0000313" key="3">
    <source>
        <dbReference type="Proteomes" id="UP001183582"/>
    </source>
</evidence>
<sequence>MTVSTSSMSVTVRKRALANSTTLAGTIGQTIGTDYTGTVGASFRLWTFTSYGAGPQASTNYTCTITAGGACTITIPDAGGANKGKRFWVVEEAPVAGSDAARTYANPQLLLGSYQGPTARQYLVGVTTAVAADAAITVPMTSNTSNGGTQITSSADPAPHRW</sequence>
<reference evidence="2 3" key="1">
    <citation type="submission" date="2021-06" db="EMBL/GenBank/DDBJ databases">
        <title>Genome-based taxonomic framework of Microbacterium strains isolated from marine environment, the description of four new species and reclassification of four preexisting species.</title>
        <authorList>
            <person name="Lee S.D."/>
            <person name="Kim S.-M."/>
            <person name="Byeon Y.-S."/>
            <person name="Yang H.L."/>
            <person name="Kim I.S."/>
        </authorList>
    </citation>
    <scope>NUCLEOTIDE SEQUENCE [LARGE SCALE GENOMIC DNA]</scope>
    <source>
        <strain evidence="2 3">KACC 20514</strain>
    </source>
</reference>
<name>A0AAJ2HH99_9MICO</name>
<dbReference type="RefSeq" id="WP_310890490.1">
    <property type="nucleotide sequence ID" value="NZ_BAAAGR010000001.1"/>
</dbReference>
<feature type="compositionally biased region" description="Polar residues" evidence="1">
    <location>
        <begin position="141"/>
        <end position="155"/>
    </location>
</feature>
<dbReference type="GeneID" id="301457028"/>